<evidence type="ECO:0000256" key="5">
    <source>
        <dbReference type="ARBA" id="ARBA00041564"/>
    </source>
</evidence>
<dbReference type="PANTHER" id="PTHR42839:SF2">
    <property type="entry name" value="ISOCHORISMATE SYNTHASE ENTC"/>
    <property type="match status" value="1"/>
</dbReference>
<reference evidence="7 8" key="1">
    <citation type="submission" date="2018-04" db="EMBL/GenBank/DDBJ databases">
        <title>Marixanthomonas spongiae HN-E44 sp. nov., isolated from a marine sponge.</title>
        <authorList>
            <person name="Luo L."/>
            <person name="Zhuang L."/>
        </authorList>
    </citation>
    <scope>NUCLEOTIDE SEQUENCE [LARGE SCALE GENOMIC DNA]</scope>
    <source>
        <strain evidence="7 8">HN-E44</strain>
    </source>
</reference>
<proteinExistence type="inferred from homology"/>
<evidence type="ECO:0000256" key="1">
    <source>
        <dbReference type="ARBA" id="ARBA00000799"/>
    </source>
</evidence>
<comment type="caution">
    <text evidence="7">The sequence shown here is derived from an EMBL/GenBank/DDBJ whole genome shotgun (WGS) entry which is preliminary data.</text>
</comment>
<gene>
    <name evidence="7" type="ORF">DDV96_05920</name>
</gene>
<organism evidence="7 8">
    <name type="scientific">Marixanthomonas spongiae</name>
    <dbReference type="NCBI Taxonomy" id="2174845"/>
    <lineage>
        <taxon>Bacteria</taxon>
        <taxon>Pseudomonadati</taxon>
        <taxon>Bacteroidota</taxon>
        <taxon>Flavobacteriia</taxon>
        <taxon>Flavobacteriales</taxon>
        <taxon>Flavobacteriaceae</taxon>
        <taxon>Marixanthomonas</taxon>
    </lineage>
</organism>
<evidence type="ECO:0000256" key="4">
    <source>
        <dbReference type="ARBA" id="ARBA00023235"/>
    </source>
</evidence>
<dbReference type="RefSeq" id="WP_116693825.1">
    <property type="nucleotide sequence ID" value="NZ_QEHR01000003.1"/>
</dbReference>
<evidence type="ECO:0000259" key="6">
    <source>
        <dbReference type="Pfam" id="PF00425"/>
    </source>
</evidence>
<dbReference type="PANTHER" id="PTHR42839">
    <property type="entry name" value="ISOCHORISMATE SYNTHASE ENTC"/>
    <property type="match status" value="1"/>
</dbReference>
<dbReference type="Pfam" id="PF00425">
    <property type="entry name" value="Chorismate_bind"/>
    <property type="match status" value="1"/>
</dbReference>
<dbReference type="NCBIfam" id="TIGR00543">
    <property type="entry name" value="isochor_syn"/>
    <property type="match status" value="1"/>
</dbReference>
<feature type="domain" description="Chorismate-utilising enzyme C-terminal" evidence="6">
    <location>
        <begin position="102"/>
        <end position="348"/>
    </location>
</feature>
<protein>
    <recommendedName>
        <fullName evidence="3">isochorismate synthase</fullName>
        <ecNumber evidence="3">5.4.4.2</ecNumber>
    </recommendedName>
    <alternativeName>
        <fullName evidence="5">Isochorismate mutase</fullName>
    </alternativeName>
</protein>
<dbReference type="InterPro" id="IPR004561">
    <property type="entry name" value="IsoChor_synthase"/>
</dbReference>
<dbReference type="Proteomes" id="UP000245962">
    <property type="component" value="Unassembled WGS sequence"/>
</dbReference>
<dbReference type="EMBL" id="QEHR01000003">
    <property type="protein sequence ID" value="PVW15802.1"/>
    <property type="molecule type" value="Genomic_DNA"/>
</dbReference>
<comment type="catalytic activity">
    <reaction evidence="1">
        <text>chorismate = isochorismate</text>
        <dbReference type="Rhea" id="RHEA:18985"/>
        <dbReference type="ChEBI" id="CHEBI:29748"/>
        <dbReference type="ChEBI" id="CHEBI:29780"/>
        <dbReference type="EC" id="5.4.4.2"/>
    </reaction>
</comment>
<dbReference type="GO" id="GO:0008909">
    <property type="term" value="F:isochorismate synthase activity"/>
    <property type="evidence" value="ECO:0007669"/>
    <property type="project" value="UniProtKB-EC"/>
</dbReference>
<dbReference type="EC" id="5.4.4.2" evidence="3"/>
<keyword evidence="8" id="KW-1185">Reference proteome</keyword>
<dbReference type="OrthoDB" id="9806579at2"/>
<evidence type="ECO:0000313" key="8">
    <source>
        <dbReference type="Proteomes" id="UP000245962"/>
    </source>
</evidence>
<evidence type="ECO:0000256" key="2">
    <source>
        <dbReference type="ARBA" id="ARBA00005297"/>
    </source>
</evidence>
<evidence type="ECO:0000313" key="7">
    <source>
        <dbReference type="EMBL" id="PVW15802.1"/>
    </source>
</evidence>
<dbReference type="SUPFAM" id="SSF56322">
    <property type="entry name" value="ADC synthase"/>
    <property type="match status" value="1"/>
</dbReference>
<comment type="similarity">
    <text evidence="2">Belongs to the isochorismate synthase family.</text>
</comment>
<keyword evidence="4" id="KW-0413">Isomerase</keyword>
<dbReference type="Gene3D" id="3.60.120.10">
    <property type="entry name" value="Anthranilate synthase"/>
    <property type="match status" value="1"/>
</dbReference>
<accession>A0A2U0I3W1</accession>
<evidence type="ECO:0000256" key="3">
    <source>
        <dbReference type="ARBA" id="ARBA00012824"/>
    </source>
</evidence>
<name>A0A2U0I3W1_9FLAO</name>
<dbReference type="AlphaFoldDB" id="A0A2U0I3W1"/>
<dbReference type="InterPro" id="IPR005801">
    <property type="entry name" value="ADC_synthase"/>
</dbReference>
<dbReference type="InterPro" id="IPR015890">
    <property type="entry name" value="Chorismate_C"/>
</dbReference>
<sequence>MNLKIILQQLTEHYKQKKPFVLYAHPEGDTVEVLLQENTVKYTSEKFDEQGIVMAPFKYEGQTICIPFKASQQLSCDLSEAFQNQGKIKPKTVELDSKTIEKEEHMRLVSKALKAINRKHIHKVVVSRKKEVPIEHIDFSSLVPRLLRLYPTAFRYVWYHPETGLWCGATPEVLLVTQGGSFTTMALAGTKNIADQAEPDWTPKELNEQQVVTDVMSNCLQKVTSVLRVSKPYTHEAGSLAHLRTDITGMLKNKKTTLTTITAALHPTPAVCGTPLKEATDFIVDNEGYDREYYTGFIGSINDKDSRSCLYVNLRCMKLEDDKAYLYVGGGITFDSQPEDEWEETQNKLQTMLQVLQPML</sequence>